<feature type="domain" description="3-beta hydroxysteroid dehydrogenase/isomerase" evidence="3">
    <location>
        <begin position="8"/>
        <end position="242"/>
    </location>
</feature>
<reference evidence="4 5" key="1">
    <citation type="submission" date="2024-01" db="EMBL/GenBank/DDBJ databases">
        <title>A draft genome for the cacao thread blight pathogen Marasmiellus scandens.</title>
        <authorList>
            <person name="Baruah I.K."/>
            <person name="Leung J."/>
            <person name="Bukari Y."/>
            <person name="Amoako-Attah I."/>
            <person name="Meinhardt L.W."/>
            <person name="Bailey B.A."/>
            <person name="Cohen S.P."/>
        </authorList>
    </citation>
    <scope>NUCLEOTIDE SEQUENCE [LARGE SCALE GENOMIC DNA]</scope>
    <source>
        <strain evidence="4 5">GH-19</strain>
    </source>
</reference>
<proteinExistence type="inferred from homology"/>
<organism evidence="4 5">
    <name type="scientific">Marasmiellus scandens</name>
    <dbReference type="NCBI Taxonomy" id="2682957"/>
    <lineage>
        <taxon>Eukaryota</taxon>
        <taxon>Fungi</taxon>
        <taxon>Dikarya</taxon>
        <taxon>Basidiomycota</taxon>
        <taxon>Agaricomycotina</taxon>
        <taxon>Agaricomycetes</taxon>
        <taxon>Agaricomycetidae</taxon>
        <taxon>Agaricales</taxon>
        <taxon>Marasmiineae</taxon>
        <taxon>Omphalotaceae</taxon>
        <taxon>Marasmiellus</taxon>
    </lineage>
</organism>
<gene>
    <name evidence="4" type="ORF">VKT23_010330</name>
</gene>
<dbReference type="EMBL" id="JBANRG010000020">
    <property type="protein sequence ID" value="KAK7457027.1"/>
    <property type="molecule type" value="Genomic_DNA"/>
</dbReference>
<evidence type="ECO:0000256" key="2">
    <source>
        <dbReference type="ARBA" id="ARBA00023445"/>
    </source>
</evidence>
<evidence type="ECO:0000259" key="3">
    <source>
        <dbReference type="Pfam" id="PF01073"/>
    </source>
</evidence>
<protein>
    <recommendedName>
        <fullName evidence="3">3-beta hydroxysteroid dehydrogenase/isomerase domain-containing protein</fullName>
    </recommendedName>
</protein>
<evidence type="ECO:0000313" key="5">
    <source>
        <dbReference type="Proteomes" id="UP001498398"/>
    </source>
</evidence>
<dbReference type="Pfam" id="PF01073">
    <property type="entry name" value="3Beta_HSD"/>
    <property type="match status" value="1"/>
</dbReference>
<evidence type="ECO:0000313" key="4">
    <source>
        <dbReference type="EMBL" id="KAK7457027.1"/>
    </source>
</evidence>
<evidence type="ECO:0000256" key="1">
    <source>
        <dbReference type="ARBA" id="ARBA00023002"/>
    </source>
</evidence>
<dbReference type="InterPro" id="IPR036291">
    <property type="entry name" value="NAD(P)-bd_dom_sf"/>
</dbReference>
<dbReference type="SUPFAM" id="SSF51735">
    <property type="entry name" value="NAD(P)-binding Rossmann-fold domains"/>
    <property type="match status" value="1"/>
</dbReference>
<dbReference type="InterPro" id="IPR002225">
    <property type="entry name" value="3Beta_OHSteriod_DH/Estase"/>
</dbReference>
<keyword evidence="5" id="KW-1185">Reference proteome</keyword>
<name>A0ABR1JEQ6_9AGAR</name>
<dbReference type="Proteomes" id="UP001498398">
    <property type="component" value="Unassembled WGS sequence"/>
</dbReference>
<keyword evidence="1" id="KW-0560">Oxidoreductase</keyword>
<comment type="similarity">
    <text evidence="2">Belongs to the NAD(P)-dependent epimerase/dehydratase family. Dihydroflavonol-4-reductase subfamily.</text>
</comment>
<accession>A0ABR1JEQ6</accession>
<dbReference type="PANTHER" id="PTHR10366:SF564">
    <property type="entry name" value="STEROL-4-ALPHA-CARBOXYLATE 3-DEHYDROGENASE, DECARBOXYLATING"/>
    <property type="match status" value="1"/>
</dbReference>
<comment type="caution">
    <text evidence="4">The sequence shown here is derived from an EMBL/GenBank/DDBJ whole genome shotgun (WGS) entry which is preliminary data.</text>
</comment>
<dbReference type="PANTHER" id="PTHR10366">
    <property type="entry name" value="NAD DEPENDENT EPIMERASE/DEHYDRATASE"/>
    <property type="match status" value="1"/>
</dbReference>
<sequence>MSTKPIVLVTGSTGFVGSNVIFQLLAQDKYTIRAVARSASKLQSVFPDAGKEKLQIIEIPTLTSDFSNALKGAEAIVHSASPLESERIFEGAYQGSIHIVEQAIVAGVKKIVDSKNAFGTKLVTEKDFSSITADQVDINDTNVARAYVAGQTIAEKKIWELAHQHPDVDITVILPPAIFGSYVPNFSVTSRANLGTNSYVYSLIADSAYPQMPVGHLVNVRDVARAHVAALSALPIPGRDKRIIVSSGTFTWRGAADLIRRKRPELKERLPKEGLEQGFRQRDAPLDTEFAKEVLDLKEYIGWEETILEALDASLILEKERS</sequence>
<dbReference type="Gene3D" id="3.40.50.720">
    <property type="entry name" value="NAD(P)-binding Rossmann-like Domain"/>
    <property type="match status" value="1"/>
</dbReference>
<dbReference type="InterPro" id="IPR050425">
    <property type="entry name" value="NAD(P)_dehydrat-like"/>
</dbReference>